<dbReference type="EMBL" id="JAAARO010000001">
    <property type="protein sequence ID" value="KAF5752293.1"/>
    <property type="molecule type" value="Genomic_DNA"/>
</dbReference>
<dbReference type="Gene3D" id="3.40.1190.20">
    <property type="match status" value="1"/>
</dbReference>
<organism evidence="9 10">
    <name type="scientific">Tripterygium wilfordii</name>
    <name type="common">Thunder God vine</name>
    <dbReference type="NCBI Taxonomy" id="458696"/>
    <lineage>
        <taxon>Eukaryota</taxon>
        <taxon>Viridiplantae</taxon>
        <taxon>Streptophyta</taxon>
        <taxon>Embryophyta</taxon>
        <taxon>Tracheophyta</taxon>
        <taxon>Spermatophyta</taxon>
        <taxon>Magnoliopsida</taxon>
        <taxon>eudicotyledons</taxon>
        <taxon>Gunneridae</taxon>
        <taxon>Pentapetalae</taxon>
        <taxon>rosids</taxon>
        <taxon>fabids</taxon>
        <taxon>Celastrales</taxon>
        <taxon>Celastraceae</taxon>
        <taxon>Tripterygium</taxon>
    </lineage>
</organism>
<evidence type="ECO:0000256" key="5">
    <source>
        <dbReference type="ARBA" id="ARBA00023239"/>
    </source>
</evidence>
<dbReference type="GO" id="GO:0110051">
    <property type="term" value="P:metabolite repair"/>
    <property type="evidence" value="ECO:0007669"/>
    <property type="project" value="TreeGrafter"/>
</dbReference>
<dbReference type="FunFam" id="3.40.1190.20:FF:000028">
    <property type="entry name" value="ATP-dependent (S)-NAD(P)H-hydrate dehydratase"/>
    <property type="match status" value="1"/>
</dbReference>
<dbReference type="GO" id="GO:0047453">
    <property type="term" value="F:ATP-dependent NAD(P)H-hydrate dehydratase activity"/>
    <property type="evidence" value="ECO:0007669"/>
    <property type="project" value="UniProtKB-UniRule"/>
</dbReference>
<feature type="binding site" evidence="7">
    <location>
        <begin position="314"/>
        <end position="323"/>
    </location>
    <ligand>
        <name>ATP</name>
        <dbReference type="ChEBI" id="CHEBI:30616"/>
    </ligand>
</feature>
<feature type="binding site" evidence="7">
    <location>
        <begin position="295"/>
        <end position="299"/>
    </location>
    <ligand>
        <name>ATP</name>
        <dbReference type="ChEBI" id="CHEBI:30616"/>
    </ligand>
</feature>
<keyword evidence="3" id="KW-0521">NADP</keyword>
<dbReference type="GO" id="GO:0005524">
    <property type="term" value="F:ATP binding"/>
    <property type="evidence" value="ECO:0007669"/>
    <property type="project" value="UniProtKB-KW"/>
</dbReference>
<dbReference type="InterPro" id="IPR000631">
    <property type="entry name" value="CARKD"/>
</dbReference>
<keyword evidence="5 7" id="KW-0456">Lyase</keyword>
<dbReference type="CDD" id="cd01171">
    <property type="entry name" value="YXKO-related"/>
    <property type="match status" value="1"/>
</dbReference>
<evidence type="ECO:0000313" key="9">
    <source>
        <dbReference type="EMBL" id="KAF5752293.1"/>
    </source>
</evidence>
<comment type="function">
    <text evidence="7">Catalyzes the dehydration of the S-form of NAD(P)HX at the expense of ATP, which is converted to ADP. Together with NAD(P)HX epimerase, which catalyzes the epimerization of the S- and R-forms, the enzyme allows the repair of both epimers of NAD(P)HX, a damaged form of NAD(P)H that is a result of enzymatic or heat-dependent hydration.</text>
</comment>
<dbReference type="Pfam" id="PF01256">
    <property type="entry name" value="Carb_kinase"/>
    <property type="match status" value="1"/>
</dbReference>
<dbReference type="InParanoid" id="A0A7J7E175"/>
<comment type="catalytic activity">
    <reaction evidence="6 7">
        <text>(6S)-NADPHX + ATP = ADP + phosphate + NADPH + H(+)</text>
        <dbReference type="Rhea" id="RHEA:32231"/>
        <dbReference type="ChEBI" id="CHEBI:15378"/>
        <dbReference type="ChEBI" id="CHEBI:30616"/>
        <dbReference type="ChEBI" id="CHEBI:43474"/>
        <dbReference type="ChEBI" id="CHEBI:57783"/>
        <dbReference type="ChEBI" id="CHEBI:64076"/>
        <dbReference type="ChEBI" id="CHEBI:456216"/>
        <dbReference type="EC" id="4.2.1.93"/>
    </reaction>
</comment>
<keyword evidence="4 7" id="KW-0520">NAD</keyword>
<evidence type="ECO:0000256" key="7">
    <source>
        <dbReference type="HAMAP-Rule" id="MF_03157"/>
    </source>
</evidence>
<accession>A0A7J7E175</accession>
<comment type="caution">
    <text evidence="9">The sequence shown here is derived from an EMBL/GenBank/DDBJ whole genome shotgun (WGS) entry which is preliminary data.</text>
</comment>
<dbReference type="EC" id="4.2.1.93" evidence="7"/>
<dbReference type="Proteomes" id="UP000593562">
    <property type="component" value="Unassembled WGS sequence"/>
</dbReference>
<feature type="binding site" evidence="7">
    <location>
        <position position="324"/>
    </location>
    <ligand>
        <name>(6S)-NADPHX</name>
        <dbReference type="ChEBI" id="CHEBI:64076"/>
    </ligand>
</feature>
<keyword evidence="2 7" id="KW-0067">ATP-binding</keyword>
<evidence type="ECO:0000256" key="6">
    <source>
        <dbReference type="ARBA" id="ARBA00047472"/>
    </source>
</evidence>
<dbReference type="HAMAP" id="MF_01965">
    <property type="entry name" value="NADHX_dehydratase"/>
    <property type="match status" value="1"/>
</dbReference>
<evidence type="ECO:0000256" key="1">
    <source>
        <dbReference type="ARBA" id="ARBA00022741"/>
    </source>
</evidence>
<sequence length="401" mass="43471">MPIYCPTLLPKNHLPENLPFLPPHVGMNRFPSLNTAKTCTLASSAVLRRQQFLIRALLGGHRDHTHQKIRMQGLSSATGTNSDVDSESILRAITPVLDQSRHKGQAGKVAVIGGCREYTGAPYFAAISALKIGADLSHVFCTKDAAPVIKSYSPELIVHPILEESYSISTFEEKDRRHLLAEVIGEVDKWMERFDCLIVGPGLGRDPFLLDCVSEIMKHARQSNVPIVVDGDGLFLVTNNVDLIRGYPLAVLTPNVNEYKRLVQKVLSCEVDDQDAQEQLLGLAKQLGGVTILRKGKSDLISDGEIVKSVSIYGSPRRCGGQGDILSGSVAVFVSWARQHAIAEGNLDISPKNPTVMGCIAGSALLRKAASLAFASKKRSTLTGDIIEFLGRSLEDVCPAV</sequence>
<feature type="domain" description="YjeF C-terminal" evidence="8">
    <location>
        <begin position="86"/>
        <end position="397"/>
    </location>
</feature>
<dbReference type="AlphaFoldDB" id="A0A7J7E175"/>
<comment type="cofactor">
    <cofactor evidence="7">
        <name>Mg(2+)</name>
        <dbReference type="ChEBI" id="CHEBI:18420"/>
    </cofactor>
</comment>
<proteinExistence type="inferred from homology"/>
<feature type="binding site" evidence="7">
    <location>
        <begin position="255"/>
        <end position="261"/>
    </location>
    <ligand>
        <name>(6S)-NADPHX</name>
        <dbReference type="ChEBI" id="CHEBI:64076"/>
    </ligand>
</feature>
<evidence type="ECO:0000256" key="3">
    <source>
        <dbReference type="ARBA" id="ARBA00022857"/>
    </source>
</evidence>
<evidence type="ECO:0000259" key="8">
    <source>
        <dbReference type="PROSITE" id="PS51383"/>
    </source>
</evidence>
<dbReference type="GO" id="GO:0046496">
    <property type="term" value="P:nicotinamide nucleotide metabolic process"/>
    <property type="evidence" value="ECO:0007669"/>
    <property type="project" value="UniProtKB-UniRule"/>
</dbReference>
<dbReference type="FunCoup" id="A0A7J7E175">
    <property type="interactions" value="1953"/>
</dbReference>
<comment type="catalytic activity">
    <reaction evidence="7">
        <text>(6S)-NADHX + ATP = ADP + phosphate + NADH + H(+)</text>
        <dbReference type="Rhea" id="RHEA:19017"/>
        <dbReference type="ChEBI" id="CHEBI:15378"/>
        <dbReference type="ChEBI" id="CHEBI:30616"/>
        <dbReference type="ChEBI" id="CHEBI:43474"/>
        <dbReference type="ChEBI" id="CHEBI:57945"/>
        <dbReference type="ChEBI" id="CHEBI:64074"/>
        <dbReference type="ChEBI" id="CHEBI:456216"/>
        <dbReference type="EC" id="4.2.1.93"/>
    </reaction>
</comment>
<keyword evidence="7" id="KW-0597">Phosphoprotein</keyword>
<reference evidence="9 10" key="1">
    <citation type="journal article" date="2020" name="Nat. Commun.">
        <title>Genome of Tripterygium wilfordii and identification of cytochrome P450 involved in triptolide biosynthesis.</title>
        <authorList>
            <person name="Tu L."/>
            <person name="Su P."/>
            <person name="Zhang Z."/>
            <person name="Gao L."/>
            <person name="Wang J."/>
            <person name="Hu T."/>
            <person name="Zhou J."/>
            <person name="Zhang Y."/>
            <person name="Zhao Y."/>
            <person name="Liu Y."/>
            <person name="Song Y."/>
            <person name="Tong Y."/>
            <person name="Lu Y."/>
            <person name="Yang J."/>
            <person name="Xu C."/>
            <person name="Jia M."/>
            <person name="Peters R.J."/>
            <person name="Huang L."/>
            <person name="Gao W."/>
        </authorList>
    </citation>
    <scope>NUCLEOTIDE SEQUENCE [LARGE SCALE GENOMIC DNA]</scope>
    <source>
        <strain evidence="10">cv. XIE 37</strain>
        <tissue evidence="9">Leaf</tissue>
    </source>
</reference>
<evidence type="ECO:0000256" key="4">
    <source>
        <dbReference type="ARBA" id="ARBA00023027"/>
    </source>
</evidence>
<protein>
    <recommendedName>
        <fullName evidence="7">ATP-dependent (S)-NAD(P)H-hydrate dehydratase</fullName>
        <ecNumber evidence="7">4.2.1.93</ecNumber>
    </recommendedName>
    <alternativeName>
        <fullName evidence="7">ATP-dependent NAD(P)HX dehydratase</fullName>
    </alternativeName>
</protein>
<dbReference type="PROSITE" id="PS51383">
    <property type="entry name" value="YJEF_C_3"/>
    <property type="match status" value="1"/>
</dbReference>
<dbReference type="SUPFAM" id="SSF53613">
    <property type="entry name" value="Ribokinase-like"/>
    <property type="match status" value="1"/>
</dbReference>
<evidence type="ECO:0000313" key="10">
    <source>
        <dbReference type="Proteomes" id="UP000593562"/>
    </source>
</evidence>
<name>A0A7J7E175_TRIWF</name>
<keyword evidence="10" id="KW-1185">Reference proteome</keyword>
<dbReference type="NCBIfam" id="TIGR00196">
    <property type="entry name" value="yjeF_cterm"/>
    <property type="match status" value="1"/>
</dbReference>
<dbReference type="InterPro" id="IPR029056">
    <property type="entry name" value="Ribokinase-like"/>
</dbReference>
<dbReference type="PANTHER" id="PTHR12592">
    <property type="entry name" value="ATP-DEPENDENT (S)-NAD(P)H-HYDRATE DEHYDRATASE FAMILY MEMBER"/>
    <property type="match status" value="1"/>
</dbReference>
<comment type="similarity">
    <text evidence="7">Belongs to the NnrD/CARKD family.</text>
</comment>
<feature type="binding site" evidence="7">
    <location>
        <position position="202"/>
    </location>
    <ligand>
        <name>(6S)-NADPHX</name>
        <dbReference type="ChEBI" id="CHEBI:64076"/>
    </ligand>
</feature>
<dbReference type="OrthoDB" id="8110916at2759"/>
<evidence type="ECO:0000256" key="2">
    <source>
        <dbReference type="ARBA" id="ARBA00022840"/>
    </source>
</evidence>
<keyword evidence="1 7" id="KW-0547">Nucleotide-binding</keyword>
<dbReference type="PANTHER" id="PTHR12592:SF0">
    <property type="entry name" value="ATP-DEPENDENT (S)-NAD(P)H-HYDRATE DEHYDRATASE"/>
    <property type="match status" value="1"/>
</dbReference>
<gene>
    <name evidence="9" type="ORF">HS088_TW01G00201</name>
</gene>